<name>A0A2N9X6G8_9NEIS</name>
<reference evidence="2" key="1">
    <citation type="journal article" date="2017" name="MBio">
        <title>Type VI secretion-mediated competition in the bee gut microbiome.</title>
        <authorList>
            <person name="Steele M.I."/>
            <person name="Kwong W.K."/>
            <person name="Powell J.E."/>
            <person name="Whiteley M."/>
            <person name="Moran N.A."/>
        </authorList>
    </citation>
    <scope>NUCLEOTIDE SEQUENCE [LARGE SCALE GENOMIC DNA]</scope>
    <source>
        <strain evidence="2">WkB273</strain>
    </source>
</reference>
<dbReference type="PROSITE" id="PS51257">
    <property type="entry name" value="PROKAR_LIPOPROTEIN"/>
    <property type="match status" value="1"/>
</dbReference>
<protein>
    <recommendedName>
        <fullName evidence="1">Lysozyme inhibitor LprI-like N-terminal domain-containing protein</fullName>
    </recommendedName>
</protein>
<dbReference type="InterPro" id="IPR009739">
    <property type="entry name" value="LprI-like_N"/>
</dbReference>
<dbReference type="Pfam" id="PF07007">
    <property type="entry name" value="LprI"/>
    <property type="match status" value="1"/>
</dbReference>
<dbReference type="EMBL" id="MEIL01000029">
    <property type="protein sequence ID" value="PIT38771.1"/>
    <property type="molecule type" value="Genomic_DNA"/>
</dbReference>
<evidence type="ECO:0000259" key="1">
    <source>
        <dbReference type="Pfam" id="PF07007"/>
    </source>
</evidence>
<comment type="caution">
    <text evidence="2">The sequence shown here is derived from an EMBL/GenBank/DDBJ whole genome shotgun (WGS) entry which is preliminary data.</text>
</comment>
<dbReference type="Gene3D" id="1.20.1270.180">
    <property type="match status" value="1"/>
</dbReference>
<evidence type="ECO:0000313" key="3">
    <source>
        <dbReference type="Proteomes" id="UP000230202"/>
    </source>
</evidence>
<accession>A0A2N9X6G8</accession>
<dbReference type="RefSeq" id="WP_100152638.1">
    <property type="nucleotide sequence ID" value="NZ_MEIL01000029.1"/>
</dbReference>
<evidence type="ECO:0000313" key="2">
    <source>
        <dbReference type="EMBL" id="PIT38771.1"/>
    </source>
</evidence>
<dbReference type="Proteomes" id="UP000230202">
    <property type="component" value="Unassembled WGS sequence"/>
</dbReference>
<gene>
    <name evidence="2" type="ORF">BHC54_09740</name>
</gene>
<feature type="domain" description="Lysozyme inhibitor LprI-like N-terminal" evidence="1">
    <location>
        <begin position="262"/>
        <end position="349"/>
    </location>
</feature>
<organism evidence="2 3">
    <name type="scientific">Snodgrassella alvi</name>
    <dbReference type="NCBI Taxonomy" id="1196083"/>
    <lineage>
        <taxon>Bacteria</taxon>
        <taxon>Pseudomonadati</taxon>
        <taxon>Pseudomonadota</taxon>
        <taxon>Betaproteobacteria</taxon>
        <taxon>Neisseriales</taxon>
        <taxon>Neisseriaceae</taxon>
        <taxon>Snodgrassella</taxon>
    </lineage>
</organism>
<proteinExistence type="predicted"/>
<keyword evidence="3" id="KW-1185">Reference proteome</keyword>
<sequence>MKKSVLVYSIISILSLAACSRDDSSEKLSCNTEQIRNQIQDTLHTGIDNNARQFAQTDRRQFVDADKVIGAGGELNIALSEGKLDKDGNGNPVCSSELKVTVPTNIWQQIQTNAPLLFGKTDFIARLNKQLQGNEVVLHDNEFTKPIQYSPVTINGNAASNAASATSAATNFDLAGIQTLGTVLGNALLPYGIKDIVVINGHTYKRADAIELINNPNAKVTPVGQQSQSAQMASAILNGHAAAIINDNQANDNATGRNSENAARQGEINASQLQLARDNNRNANNVINTLWRNLDDTVRKTLQHEEQKWIANKTSQCQARGAKASSATYAEFLRLECDTQLTNERIKYLNGYTLR</sequence>
<dbReference type="AlphaFoldDB" id="A0A2N9X6G8"/>